<dbReference type="Proteomes" id="UP000326759">
    <property type="component" value="Unassembled WGS sequence"/>
</dbReference>
<comment type="caution">
    <text evidence="1">The sequence shown here is derived from an EMBL/GenBank/DDBJ whole genome shotgun (WGS) entry which is preliminary data.</text>
</comment>
<proteinExistence type="predicted"/>
<reference evidence="1 2" key="1">
    <citation type="journal article" date="2019" name="PLoS Biol.">
        <title>Sex chromosomes control vertical transmission of feminizing Wolbachia symbionts in an isopod.</title>
        <authorList>
            <person name="Becking T."/>
            <person name="Chebbi M.A."/>
            <person name="Giraud I."/>
            <person name="Moumen B."/>
            <person name="Laverre T."/>
            <person name="Caubet Y."/>
            <person name="Peccoud J."/>
            <person name="Gilbert C."/>
            <person name="Cordaux R."/>
        </authorList>
    </citation>
    <scope>NUCLEOTIDE SEQUENCE [LARGE SCALE GENOMIC DNA]</scope>
    <source>
        <strain evidence="1">ANa2</strain>
        <tissue evidence="1">Whole body excluding digestive tract and cuticle</tissue>
    </source>
</reference>
<sequence length="62" mass="7102">MSCDFVFQLNSCIHDHMMHEDTHRVVLSCDNVKVHYVSPSPPRKYKSNLGTELGSELDKIPD</sequence>
<gene>
    <name evidence="1" type="ORF">Anas_13156</name>
</gene>
<accession>A0A5N5TP34</accession>
<dbReference type="AlphaFoldDB" id="A0A5N5TP34"/>
<protein>
    <submittedName>
        <fullName evidence="1">Uncharacterized protein</fullName>
    </submittedName>
</protein>
<evidence type="ECO:0000313" key="2">
    <source>
        <dbReference type="Proteomes" id="UP000326759"/>
    </source>
</evidence>
<name>A0A5N5TP34_9CRUS</name>
<keyword evidence="2" id="KW-1185">Reference proteome</keyword>
<dbReference type="EMBL" id="SEYY01000174">
    <property type="protein sequence ID" value="KAB7507861.1"/>
    <property type="molecule type" value="Genomic_DNA"/>
</dbReference>
<organism evidence="1 2">
    <name type="scientific">Armadillidium nasatum</name>
    <dbReference type="NCBI Taxonomy" id="96803"/>
    <lineage>
        <taxon>Eukaryota</taxon>
        <taxon>Metazoa</taxon>
        <taxon>Ecdysozoa</taxon>
        <taxon>Arthropoda</taxon>
        <taxon>Crustacea</taxon>
        <taxon>Multicrustacea</taxon>
        <taxon>Malacostraca</taxon>
        <taxon>Eumalacostraca</taxon>
        <taxon>Peracarida</taxon>
        <taxon>Isopoda</taxon>
        <taxon>Oniscidea</taxon>
        <taxon>Crinocheta</taxon>
        <taxon>Armadillidiidae</taxon>
        <taxon>Armadillidium</taxon>
    </lineage>
</organism>
<evidence type="ECO:0000313" key="1">
    <source>
        <dbReference type="EMBL" id="KAB7507861.1"/>
    </source>
</evidence>